<dbReference type="Pfam" id="PF01323">
    <property type="entry name" value="DSBA"/>
    <property type="match status" value="1"/>
</dbReference>
<sequence>SGPLEGKVVELFYDVVSPYSWLGFEVGHLANVWNLDLRFRPAYLGGVMHLSGNTSPAEVPNKAIYMATDLDRQAKYCNIPLRFPANPFEAMFEKGILSF</sequence>
<reference evidence="2" key="2">
    <citation type="submission" date="2025-08" db="UniProtKB">
        <authorList>
            <consortium name="Ensembl"/>
        </authorList>
    </citation>
    <scope>IDENTIFICATION</scope>
</reference>
<proteinExistence type="predicted"/>
<feature type="domain" description="DSBA-like thioredoxin" evidence="1">
    <location>
        <begin position="8"/>
        <end position="87"/>
    </location>
</feature>
<dbReference type="Gene3D" id="3.40.30.10">
    <property type="entry name" value="Glutaredoxin"/>
    <property type="match status" value="1"/>
</dbReference>
<dbReference type="GO" id="GO:0006749">
    <property type="term" value="P:glutathione metabolic process"/>
    <property type="evidence" value="ECO:0007669"/>
    <property type="project" value="TreeGrafter"/>
</dbReference>
<dbReference type="GO" id="GO:0004364">
    <property type="term" value="F:glutathione transferase activity"/>
    <property type="evidence" value="ECO:0007669"/>
    <property type="project" value="TreeGrafter"/>
</dbReference>
<dbReference type="GO" id="GO:0005739">
    <property type="term" value="C:mitochondrion"/>
    <property type="evidence" value="ECO:0007669"/>
    <property type="project" value="TreeGrafter"/>
</dbReference>
<name>A0A3B4BZC1_PYGNA</name>
<reference evidence="2" key="3">
    <citation type="submission" date="2025-09" db="UniProtKB">
        <authorList>
            <consortium name="Ensembl"/>
        </authorList>
    </citation>
    <scope>IDENTIFICATION</scope>
</reference>
<dbReference type="PANTHER" id="PTHR42943">
    <property type="entry name" value="GLUTATHIONE S-TRANSFERASE KAPPA"/>
    <property type="match status" value="1"/>
</dbReference>
<organism evidence="2 3">
    <name type="scientific">Pygocentrus nattereri</name>
    <name type="common">Red-bellied piranha</name>
    <dbReference type="NCBI Taxonomy" id="42514"/>
    <lineage>
        <taxon>Eukaryota</taxon>
        <taxon>Metazoa</taxon>
        <taxon>Chordata</taxon>
        <taxon>Craniata</taxon>
        <taxon>Vertebrata</taxon>
        <taxon>Euteleostomi</taxon>
        <taxon>Actinopterygii</taxon>
        <taxon>Neopterygii</taxon>
        <taxon>Teleostei</taxon>
        <taxon>Ostariophysi</taxon>
        <taxon>Characiformes</taxon>
        <taxon>Characoidei</taxon>
        <taxon>Pygocentrus</taxon>
    </lineage>
</organism>
<dbReference type="InterPro" id="IPR051924">
    <property type="entry name" value="GST_Kappa/NadH"/>
</dbReference>
<reference evidence="2 3" key="1">
    <citation type="submission" date="2020-10" db="EMBL/GenBank/DDBJ databases">
        <title>Pygocentrus nattereri (red-bellied piranha) genome, fPygNat1, primary haplotype.</title>
        <authorList>
            <person name="Myers G."/>
            <person name="Meyer A."/>
            <person name="Karagic N."/>
            <person name="Pippel M."/>
            <person name="Winkler S."/>
            <person name="Tracey A."/>
            <person name="Wood J."/>
            <person name="Formenti G."/>
            <person name="Howe K."/>
            <person name="Fedrigo O."/>
            <person name="Jarvis E.D."/>
        </authorList>
    </citation>
    <scope>NUCLEOTIDE SEQUENCE [LARGE SCALE GENOMIC DNA]</scope>
</reference>
<dbReference type="InterPro" id="IPR001853">
    <property type="entry name" value="DSBA-like_thioredoxin_dom"/>
</dbReference>
<dbReference type="OMA" id="PFWGFDR"/>
<protein>
    <recommendedName>
        <fullName evidence="1">DSBA-like thioredoxin domain-containing protein</fullName>
    </recommendedName>
</protein>
<dbReference type="AlphaFoldDB" id="A0A3B4BZC1"/>
<evidence type="ECO:0000259" key="1">
    <source>
        <dbReference type="Pfam" id="PF01323"/>
    </source>
</evidence>
<dbReference type="GO" id="GO:0004602">
    <property type="term" value="F:glutathione peroxidase activity"/>
    <property type="evidence" value="ECO:0007669"/>
    <property type="project" value="TreeGrafter"/>
</dbReference>
<dbReference type="InterPro" id="IPR036249">
    <property type="entry name" value="Thioredoxin-like_sf"/>
</dbReference>
<keyword evidence="3" id="KW-1185">Reference proteome</keyword>
<accession>A0A3B4BZC1</accession>
<dbReference type="SUPFAM" id="SSF52833">
    <property type="entry name" value="Thioredoxin-like"/>
    <property type="match status" value="1"/>
</dbReference>
<gene>
    <name evidence="2" type="primary">UBE2H</name>
</gene>
<dbReference type="GeneTree" id="ENSGT00940000181908"/>
<evidence type="ECO:0000313" key="2">
    <source>
        <dbReference type="Ensembl" id="ENSPNAP00000005052.2"/>
    </source>
</evidence>
<dbReference type="PANTHER" id="PTHR42943:SF2">
    <property type="entry name" value="GLUTATHIONE S-TRANSFERASE KAPPA 1"/>
    <property type="match status" value="1"/>
</dbReference>
<evidence type="ECO:0000313" key="3">
    <source>
        <dbReference type="Proteomes" id="UP001501920"/>
    </source>
</evidence>
<dbReference type="STRING" id="42514.ENSPNAP00000005052"/>
<dbReference type="Ensembl" id="ENSPNAT00000005961.2">
    <property type="protein sequence ID" value="ENSPNAP00000005052.2"/>
    <property type="gene ID" value="ENSPNAG00000015904.2"/>
</dbReference>
<dbReference type="GO" id="GO:0005777">
    <property type="term" value="C:peroxisome"/>
    <property type="evidence" value="ECO:0007669"/>
    <property type="project" value="TreeGrafter"/>
</dbReference>
<dbReference type="Proteomes" id="UP001501920">
    <property type="component" value="Chromosome 3"/>
</dbReference>